<accession>A0A495JSP6</accession>
<keyword evidence="3" id="KW-1185">Reference proteome</keyword>
<dbReference type="AlphaFoldDB" id="A0A495JSP6"/>
<proteinExistence type="predicted"/>
<dbReference type="Proteomes" id="UP000277671">
    <property type="component" value="Unassembled WGS sequence"/>
</dbReference>
<reference evidence="2 3" key="1">
    <citation type="submission" date="2018-10" db="EMBL/GenBank/DDBJ databases">
        <title>Sequencing the genomes of 1000 actinobacteria strains.</title>
        <authorList>
            <person name="Klenk H.-P."/>
        </authorList>
    </citation>
    <scope>NUCLEOTIDE SEQUENCE [LARGE SCALE GENOMIC DNA]</scope>
    <source>
        <strain evidence="2 3">DSM 45175</strain>
    </source>
</reference>
<name>A0A495JSP6_9ACTN</name>
<feature type="compositionally biased region" description="Basic and acidic residues" evidence="1">
    <location>
        <begin position="148"/>
        <end position="173"/>
    </location>
</feature>
<evidence type="ECO:0000256" key="1">
    <source>
        <dbReference type="SAM" id="MobiDB-lite"/>
    </source>
</evidence>
<comment type="caution">
    <text evidence="2">The sequence shown here is derived from an EMBL/GenBank/DDBJ whole genome shotgun (WGS) entry which is preliminary data.</text>
</comment>
<sequence>MTVHRLRPTVFATPISTGVHVRGWASSFTIEGGAGLWRVWSALAGQLAAGVPGDQLAAPAGLPPEVRRAIEGFLDQLHAHDLLVEVPQGWGESGVAELPPSGVARWLEAVAASPASTWSRLRDVTVEVRGAGPVADAARRALRDAGVRCGDEPSGHVEPAGHAEPSGHAEPAGRDAVGQAVELRTVALFARDRQGRVVAATGAGCGDEVAFVTPVSTAGRLPAVVAELAGRLRAVPAADPPVPLAALVGGAAVHRLLASVGGLLDPAEEIKIADGPPPEEPAGPVHPAVLVARMDPLRASYHPWLGDAGAAPTGVRDRARREPADAGPAAALPAAALPAAAVDLAVALRRLDVLCDPELGLLPPPEPADLPQVPAALAIADKVLGIGATADAARLDAGLRAAERLAGDGWVVGVDARHAAGVALRRAVHAARNSLPGADVPESSWADSPAARRWWKALTLRFGIDARVRVRRLAPTAMHAEIIAGGTVLAWAVEATAADAVGLAALAATGVAQARAAGVAVTTGGITLNGAAPGWLPPEPDTGGRSTPNWHWPAGIAEAEEKLQRALEPLVGPPPEQPLTAMVDPGVLRAGFALTRLPTIVGAHPQRVAEVVEVRS</sequence>
<feature type="region of interest" description="Disordered" evidence="1">
    <location>
        <begin position="148"/>
        <end position="174"/>
    </location>
</feature>
<gene>
    <name evidence="2" type="ORF">BDK92_6424</name>
</gene>
<organism evidence="2 3">
    <name type="scientific">Micromonospora pisi</name>
    <dbReference type="NCBI Taxonomy" id="589240"/>
    <lineage>
        <taxon>Bacteria</taxon>
        <taxon>Bacillati</taxon>
        <taxon>Actinomycetota</taxon>
        <taxon>Actinomycetes</taxon>
        <taxon>Micromonosporales</taxon>
        <taxon>Micromonosporaceae</taxon>
        <taxon>Micromonospora</taxon>
    </lineage>
</organism>
<evidence type="ECO:0000313" key="2">
    <source>
        <dbReference type="EMBL" id="RKR91993.1"/>
    </source>
</evidence>
<evidence type="ECO:0008006" key="4">
    <source>
        <dbReference type="Google" id="ProtNLM"/>
    </source>
</evidence>
<dbReference type="EMBL" id="RBKT01000001">
    <property type="protein sequence ID" value="RKR91993.1"/>
    <property type="molecule type" value="Genomic_DNA"/>
</dbReference>
<evidence type="ECO:0000313" key="3">
    <source>
        <dbReference type="Proteomes" id="UP000277671"/>
    </source>
</evidence>
<dbReference type="OrthoDB" id="3417006at2"/>
<protein>
    <recommendedName>
        <fullName evidence="4">YcaO domain-containing protein</fullName>
    </recommendedName>
</protein>
<dbReference type="RefSeq" id="WP_147457191.1">
    <property type="nucleotide sequence ID" value="NZ_RBKT01000001.1"/>
</dbReference>